<keyword evidence="3" id="KW-1185">Reference proteome</keyword>
<proteinExistence type="predicted"/>
<accession>A0A448WM53</accession>
<dbReference type="Proteomes" id="UP000784294">
    <property type="component" value="Unassembled WGS sequence"/>
</dbReference>
<comment type="caution">
    <text evidence="2">The sequence shown here is derived from an EMBL/GenBank/DDBJ whole genome shotgun (WGS) entry which is preliminary data.</text>
</comment>
<feature type="transmembrane region" description="Helical" evidence="1">
    <location>
        <begin position="15"/>
        <end position="36"/>
    </location>
</feature>
<keyword evidence="1" id="KW-0472">Membrane</keyword>
<gene>
    <name evidence="2" type="ORF">PXEA_LOCUS8554</name>
</gene>
<reference evidence="2" key="1">
    <citation type="submission" date="2018-11" db="EMBL/GenBank/DDBJ databases">
        <authorList>
            <consortium name="Pathogen Informatics"/>
        </authorList>
    </citation>
    <scope>NUCLEOTIDE SEQUENCE</scope>
</reference>
<evidence type="ECO:0000313" key="3">
    <source>
        <dbReference type="Proteomes" id="UP000784294"/>
    </source>
</evidence>
<evidence type="ECO:0000256" key="1">
    <source>
        <dbReference type="SAM" id="Phobius"/>
    </source>
</evidence>
<organism evidence="2 3">
    <name type="scientific">Protopolystoma xenopodis</name>
    <dbReference type="NCBI Taxonomy" id="117903"/>
    <lineage>
        <taxon>Eukaryota</taxon>
        <taxon>Metazoa</taxon>
        <taxon>Spiralia</taxon>
        <taxon>Lophotrochozoa</taxon>
        <taxon>Platyhelminthes</taxon>
        <taxon>Monogenea</taxon>
        <taxon>Polyopisthocotylea</taxon>
        <taxon>Polystomatidea</taxon>
        <taxon>Polystomatidae</taxon>
        <taxon>Protopolystoma</taxon>
    </lineage>
</organism>
<evidence type="ECO:0000313" key="2">
    <source>
        <dbReference type="EMBL" id="VEL15114.1"/>
    </source>
</evidence>
<dbReference type="AlphaFoldDB" id="A0A448WM53"/>
<dbReference type="EMBL" id="CAAALY010023487">
    <property type="protein sequence ID" value="VEL15114.1"/>
    <property type="molecule type" value="Genomic_DNA"/>
</dbReference>
<keyword evidence="1" id="KW-0812">Transmembrane</keyword>
<keyword evidence="1" id="KW-1133">Transmembrane helix</keyword>
<protein>
    <submittedName>
        <fullName evidence="2">Uncharacterized protein</fullName>
    </submittedName>
</protein>
<name>A0A448WM53_9PLAT</name>
<sequence>MLSSTFIHLPGRITIPYFPLTSISFFLFLLLSRLVLRTADPSRLTTSTASSALEHELFSGPTAAANVAPFAQAFWPASHQGPVIQPSISPTTDLATFPCRSSGAPPGQYSVLGESATVRSTGQLGPQTQQQTQPTLILKEDLIFVAVLGIGGFGRVELRGQQQVFPCVDWSAEPVSIACAPPLVSSIIYTEAIP</sequence>